<dbReference type="SMART" id="SM00470">
    <property type="entry name" value="ParB"/>
    <property type="match status" value="1"/>
</dbReference>
<name>X1PH36_9ZZZZ</name>
<dbReference type="PANTHER" id="PTHR33375">
    <property type="entry name" value="CHROMOSOME-PARTITIONING PROTEIN PARB-RELATED"/>
    <property type="match status" value="1"/>
</dbReference>
<proteinExistence type="predicted"/>
<feature type="domain" description="ParB-like N-terminal" evidence="1">
    <location>
        <begin position="217"/>
        <end position="294"/>
    </location>
</feature>
<accession>X1PH36</accession>
<dbReference type="InterPro" id="IPR003115">
    <property type="entry name" value="ParB_N"/>
</dbReference>
<dbReference type="Gene3D" id="3.90.1530.10">
    <property type="entry name" value="Conserved hypothetical protein from pyrococcus furiosus pfu- 392566-001, ParB domain"/>
    <property type="match status" value="1"/>
</dbReference>
<dbReference type="GO" id="GO:0005694">
    <property type="term" value="C:chromosome"/>
    <property type="evidence" value="ECO:0007669"/>
    <property type="project" value="TreeGrafter"/>
</dbReference>
<dbReference type="InterPro" id="IPR050336">
    <property type="entry name" value="Chromosome_partition/occlusion"/>
</dbReference>
<feature type="non-terminal residue" evidence="2">
    <location>
        <position position="294"/>
    </location>
</feature>
<dbReference type="Pfam" id="PF02195">
    <property type="entry name" value="ParB_N"/>
    <property type="match status" value="1"/>
</dbReference>
<gene>
    <name evidence="2" type="ORF">S06H3_26610</name>
</gene>
<dbReference type="SUPFAM" id="SSF110849">
    <property type="entry name" value="ParB/Sulfiredoxin"/>
    <property type="match status" value="1"/>
</dbReference>
<sequence>GNTDLELEAKTGQGLIIKNIMIHEPLLNYITVSISKTTVGYFRVGGRLGSHLSFHLGSVIEPVWDTYTGRINQTTLLEYLFKLGLFTGYPVASGEKFLITGAKQDDAIQCVEYEIWEAADITPEMDNGSKSTTFFYVNYGHSGANINVETDVLLDTTSNPKEFPDFPFGNIVPAARNIELHGILATDVLPAAFAPNYTYTQFLKFMQGKVFLFDEDRQGGLGDLELPEFQAHSNISPEHIHEIAESIKILGIIEPLIIRKTKQGFVIVAGCVRYLAAISAGLKAVPCIIMSLGP</sequence>
<dbReference type="GO" id="GO:0007059">
    <property type="term" value="P:chromosome segregation"/>
    <property type="evidence" value="ECO:0007669"/>
    <property type="project" value="TreeGrafter"/>
</dbReference>
<evidence type="ECO:0000313" key="2">
    <source>
        <dbReference type="EMBL" id="GAI30209.1"/>
    </source>
</evidence>
<reference evidence="2" key="1">
    <citation type="journal article" date="2014" name="Front. Microbiol.">
        <title>High frequency of phylogenetically diverse reductive dehalogenase-homologous genes in deep subseafloor sedimentary metagenomes.</title>
        <authorList>
            <person name="Kawai M."/>
            <person name="Futagami T."/>
            <person name="Toyoda A."/>
            <person name="Takaki Y."/>
            <person name="Nishi S."/>
            <person name="Hori S."/>
            <person name="Arai W."/>
            <person name="Tsubouchi T."/>
            <person name="Morono Y."/>
            <person name="Uchiyama I."/>
            <person name="Ito T."/>
            <person name="Fujiyama A."/>
            <person name="Inagaki F."/>
            <person name="Takami H."/>
        </authorList>
    </citation>
    <scope>NUCLEOTIDE SEQUENCE</scope>
    <source>
        <strain evidence="2">Expedition CK06-06</strain>
    </source>
</reference>
<organism evidence="2">
    <name type="scientific">marine sediment metagenome</name>
    <dbReference type="NCBI Taxonomy" id="412755"/>
    <lineage>
        <taxon>unclassified sequences</taxon>
        <taxon>metagenomes</taxon>
        <taxon>ecological metagenomes</taxon>
    </lineage>
</organism>
<dbReference type="EMBL" id="BARV01015395">
    <property type="protein sequence ID" value="GAI30209.1"/>
    <property type="molecule type" value="Genomic_DNA"/>
</dbReference>
<evidence type="ECO:0000259" key="1">
    <source>
        <dbReference type="SMART" id="SM00470"/>
    </source>
</evidence>
<dbReference type="GO" id="GO:0045881">
    <property type="term" value="P:positive regulation of sporulation resulting in formation of a cellular spore"/>
    <property type="evidence" value="ECO:0007669"/>
    <property type="project" value="TreeGrafter"/>
</dbReference>
<feature type="non-terminal residue" evidence="2">
    <location>
        <position position="1"/>
    </location>
</feature>
<comment type="caution">
    <text evidence="2">The sequence shown here is derived from an EMBL/GenBank/DDBJ whole genome shotgun (WGS) entry which is preliminary data.</text>
</comment>
<dbReference type="InterPro" id="IPR036086">
    <property type="entry name" value="ParB/Sulfiredoxin_sf"/>
</dbReference>
<dbReference type="PANTHER" id="PTHR33375:SF1">
    <property type="entry name" value="CHROMOSOME-PARTITIONING PROTEIN PARB-RELATED"/>
    <property type="match status" value="1"/>
</dbReference>
<protein>
    <recommendedName>
        <fullName evidence="1">ParB-like N-terminal domain-containing protein</fullName>
    </recommendedName>
</protein>
<dbReference type="AlphaFoldDB" id="X1PH36"/>